<dbReference type="AlphaFoldDB" id="A0A645C0K8"/>
<gene>
    <name evidence="1" type="ORF">SDC9_118038</name>
</gene>
<protein>
    <submittedName>
        <fullName evidence="1">Uncharacterized protein</fullName>
    </submittedName>
</protein>
<organism evidence="1">
    <name type="scientific">bioreactor metagenome</name>
    <dbReference type="NCBI Taxonomy" id="1076179"/>
    <lineage>
        <taxon>unclassified sequences</taxon>
        <taxon>metagenomes</taxon>
        <taxon>ecological metagenomes</taxon>
    </lineage>
</organism>
<reference evidence="1" key="1">
    <citation type="submission" date="2019-08" db="EMBL/GenBank/DDBJ databases">
        <authorList>
            <person name="Kucharzyk K."/>
            <person name="Murdoch R.W."/>
            <person name="Higgins S."/>
            <person name="Loffler F."/>
        </authorList>
    </citation>
    <scope>NUCLEOTIDE SEQUENCE</scope>
</reference>
<name>A0A645C0K8_9ZZZZ</name>
<comment type="caution">
    <text evidence="1">The sequence shown here is derived from an EMBL/GenBank/DDBJ whole genome shotgun (WGS) entry which is preliminary data.</text>
</comment>
<sequence length="41" mass="4919">MLGVELITELQNYYDHSCEKRNLNDHGHFFMPKGEHDEKEN</sequence>
<evidence type="ECO:0000313" key="1">
    <source>
        <dbReference type="EMBL" id="MPM71075.1"/>
    </source>
</evidence>
<accession>A0A645C0K8</accession>
<dbReference type="EMBL" id="VSSQ01023886">
    <property type="protein sequence ID" value="MPM71075.1"/>
    <property type="molecule type" value="Genomic_DNA"/>
</dbReference>
<proteinExistence type="predicted"/>